<dbReference type="InterPro" id="IPR011711">
    <property type="entry name" value="GntR_C"/>
</dbReference>
<keyword evidence="1" id="KW-0805">Transcription regulation</keyword>
<dbReference type="Pfam" id="PF07729">
    <property type="entry name" value="FCD"/>
    <property type="match status" value="1"/>
</dbReference>
<dbReference type="SMART" id="SM00345">
    <property type="entry name" value="HTH_GNTR"/>
    <property type="match status" value="1"/>
</dbReference>
<feature type="region of interest" description="Disordered" evidence="4">
    <location>
        <begin position="234"/>
        <end position="272"/>
    </location>
</feature>
<sequence length="272" mass="30074">MGRAKVGQTLNGELFGRLKESILTGELLPGQRLKVSQIAENNGVSLNVVREALNRLAGEQLVEVVPQIGFAVRGLSSDDLRDLVRQRIIFEGVALRQAIGRGDLDWQAELVAAHHKLSRTPITEPHAPDRMNPLWLARHEEFNLAMMKSCGSPRLYQIVRQLAEATAIYQRALLPCIETKAELNSEHSELLDAILRGDPDASVNILAHHLEEMRDLMLPFLETPPVVTVEVDDTAQTVAPRRGRPRKAPAESAPSRPLAAVTRTARKPARQA</sequence>
<dbReference type="InterPro" id="IPR036388">
    <property type="entry name" value="WH-like_DNA-bd_sf"/>
</dbReference>
<dbReference type="Proteomes" id="UP000243719">
    <property type="component" value="Unassembled WGS sequence"/>
</dbReference>
<dbReference type="SMART" id="SM00895">
    <property type="entry name" value="FCD"/>
    <property type="match status" value="1"/>
</dbReference>
<protein>
    <submittedName>
        <fullName evidence="6">DNA-binding transcriptional regulator, GntR family</fullName>
    </submittedName>
</protein>
<dbReference type="InterPro" id="IPR008920">
    <property type="entry name" value="TF_FadR/GntR_C"/>
</dbReference>
<dbReference type="InterPro" id="IPR000524">
    <property type="entry name" value="Tscrpt_reg_HTH_GntR"/>
</dbReference>
<organism evidence="6 7">
    <name type="scientific">Chitinasiproducens palmae</name>
    <dbReference type="NCBI Taxonomy" id="1770053"/>
    <lineage>
        <taxon>Bacteria</taxon>
        <taxon>Pseudomonadati</taxon>
        <taxon>Pseudomonadota</taxon>
        <taxon>Betaproteobacteria</taxon>
        <taxon>Burkholderiales</taxon>
        <taxon>Burkholderiaceae</taxon>
        <taxon>Chitinasiproducens</taxon>
    </lineage>
</organism>
<evidence type="ECO:0000313" key="7">
    <source>
        <dbReference type="Proteomes" id="UP000243719"/>
    </source>
</evidence>
<evidence type="ECO:0000256" key="1">
    <source>
        <dbReference type="ARBA" id="ARBA00023015"/>
    </source>
</evidence>
<name>A0A1H2PK69_9BURK</name>
<dbReference type="InterPro" id="IPR036390">
    <property type="entry name" value="WH_DNA-bd_sf"/>
</dbReference>
<feature type="domain" description="HTH gntR-type" evidence="5">
    <location>
        <begin position="8"/>
        <end position="75"/>
    </location>
</feature>
<dbReference type="AlphaFoldDB" id="A0A1H2PK69"/>
<dbReference type="OrthoDB" id="9799812at2"/>
<dbReference type="GO" id="GO:0003700">
    <property type="term" value="F:DNA-binding transcription factor activity"/>
    <property type="evidence" value="ECO:0007669"/>
    <property type="project" value="InterPro"/>
</dbReference>
<dbReference type="Gene3D" id="1.20.120.530">
    <property type="entry name" value="GntR ligand-binding domain-like"/>
    <property type="match status" value="1"/>
</dbReference>
<evidence type="ECO:0000313" key="6">
    <source>
        <dbReference type="EMBL" id="SDV46835.1"/>
    </source>
</evidence>
<evidence type="ECO:0000256" key="4">
    <source>
        <dbReference type="SAM" id="MobiDB-lite"/>
    </source>
</evidence>
<evidence type="ECO:0000256" key="2">
    <source>
        <dbReference type="ARBA" id="ARBA00023125"/>
    </source>
</evidence>
<proteinExistence type="predicted"/>
<dbReference type="SUPFAM" id="SSF46785">
    <property type="entry name" value="Winged helix' DNA-binding domain"/>
    <property type="match status" value="1"/>
</dbReference>
<keyword evidence="2 6" id="KW-0238">DNA-binding</keyword>
<reference evidence="7" key="1">
    <citation type="submission" date="2016-09" db="EMBL/GenBank/DDBJ databases">
        <authorList>
            <person name="Varghese N."/>
            <person name="Submissions S."/>
        </authorList>
    </citation>
    <scope>NUCLEOTIDE SEQUENCE [LARGE SCALE GENOMIC DNA]</scope>
    <source>
        <strain evidence="7">JS23</strain>
    </source>
</reference>
<dbReference type="PROSITE" id="PS50949">
    <property type="entry name" value="HTH_GNTR"/>
    <property type="match status" value="1"/>
</dbReference>
<dbReference type="STRING" id="1770053.SAMN05216551_10227"/>
<dbReference type="GO" id="GO:0003677">
    <property type="term" value="F:DNA binding"/>
    <property type="evidence" value="ECO:0007669"/>
    <property type="project" value="UniProtKB-KW"/>
</dbReference>
<keyword evidence="3" id="KW-0804">Transcription</keyword>
<dbReference type="PANTHER" id="PTHR43537:SF5">
    <property type="entry name" value="UXU OPERON TRANSCRIPTIONAL REGULATOR"/>
    <property type="match status" value="1"/>
</dbReference>
<evidence type="ECO:0000256" key="3">
    <source>
        <dbReference type="ARBA" id="ARBA00023163"/>
    </source>
</evidence>
<gene>
    <name evidence="6" type="ORF">SAMN05216551_10227</name>
</gene>
<dbReference type="PANTHER" id="PTHR43537">
    <property type="entry name" value="TRANSCRIPTIONAL REGULATOR, GNTR FAMILY"/>
    <property type="match status" value="1"/>
</dbReference>
<evidence type="ECO:0000259" key="5">
    <source>
        <dbReference type="PROSITE" id="PS50949"/>
    </source>
</evidence>
<dbReference type="EMBL" id="FNLO01000002">
    <property type="protein sequence ID" value="SDV46835.1"/>
    <property type="molecule type" value="Genomic_DNA"/>
</dbReference>
<keyword evidence="7" id="KW-1185">Reference proteome</keyword>
<dbReference type="Gene3D" id="1.10.10.10">
    <property type="entry name" value="Winged helix-like DNA-binding domain superfamily/Winged helix DNA-binding domain"/>
    <property type="match status" value="1"/>
</dbReference>
<dbReference type="SUPFAM" id="SSF48008">
    <property type="entry name" value="GntR ligand-binding domain-like"/>
    <property type="match status" value="1"/>
</dbReference>
<accession>A0A1H2PK69</accession>
<dbReference type="Pfam" id="PF00392">
    <property type="entry name" value="GntR"/>
    <property type="match status" value="1"/>
</dbReference>